<evidence type="ECO:0000256" key="6">
    <source>
        <dbReference type="ARBA" id="ARBA00022777"/>
    </source>
</evidence>
<protein>
    <recommendedName>
        <fullName evidence="10">Sensory/regulatory protein RpfC</fullName>
        <ecNumber evidence="2">2.7.13.3</ecNumber>
    </recommendedName>
</protein>
<evidence type="ECO:0000256" key="11">
    <source>
        <dbReference type="PROSITE-ProRule" id="PRU00169"/>
    </source>
</evidence>
<dbReference type="EC" id="2.7.13.3" evidence="2"/>
<feature type="domain" description="Histidine kinase" evidence="13">
    <location>
        <begin position="133"/>
        <end position="354"/>
    </location>
</feature>
<evidence type="ECO:0000256" key="4">
    <source>
        <dbReference type="ARBA" id="ARBA00022679"/>
    </source>
</evidence>
<dbReference type="InterPro" id="IPR001789">
    <property type="entry name" value="Sig_transdc_resp-reg_receiver"/>
</dbReference>
<dbReference type="PRINTS" id="PR00344">
    <property type="entry name" value="BCTRLSENSOR"/>
</dbReference>
<dbReference type="PANTHER" id="PTHR45339:SF1">
    <property type="entry name" value="HYBRID SIGNAL TRANSDUCTION HISTIDINE KINASE J"/>
    <property type="match status" value="1"/>
</dbReference>
<keyword evidence="4" id="KW-0808">Transferase</keyword>
<feature type="modified residue" description="4-aspartylphosphate" evidence="11">
    <location>
        <position position="426"/>
    </location>
</feature>
<gene>
    <name evidence="15" type="ORF">QJT80_12430</name>
</gene>
<feature type="transmembrane region" description="Helical" evidence="12">
    <location>
        <begin position="84"/>
        <end position="102"/>
    </location>
</feature>
<dbReference type="Gene3D" id="3.40.50.2300">
    <property type="match status" value="2"/>
</dbReference>
<comment type="subunit">
    <text evidence="9">At low DSF concentrations, interacts with RpfF.</text>
</comment>
<dbReference type="SUPFAM" id="SSF52172">
    <property type="entry name" value="CheY-like"/>
    <property type="match status" value="2"/>
</dbReference>
<keyword evidence="5" id="KW-0547">Nucleotide-binding</keyword>
<keyword evidence="12" id="KW-0472">Membrane</keyword>
<evidence type="ECO:0000256" key="8">
    <source>
        <dbReference type="ARBA" id="ARBA00023012"/>
    </source>
</evidence>
<proteinExistence type="predicted"/>
<dbReference type="InterPro" id="IPR003594">
    <property type="entry name" value="HATPase_dom"/>
</dbReference>
<reference evidence="15" key="1">
    <citation type="journal article" date="2023" name="Int. J. Mol. Sci.">
        <title>Metagenomics Revealed a New Genus 'Candidatus Thiocaldithrix dubininis' gen. nov., sp. nov. and a New Species 'Candidatus Thiothrix putei' sp. nov. in the Family Thiotrichaceae, Some Members of Which Have Traits of Both Na+- and H+-Motive Energetics.</title>
        <authorList>
            <person name="Ravin N.V."/>
            <person name="Muntyan M.S."/>
            <person name="Smolyakov D.D."/>
            <person name="Rudenko T.S."/>
            <person name="Beletsky A.V."/>
            <person name="Mardanov A.V."/>
            <person name="Grabovich M.Y."/>
        </authorList>
    </citation>
    <scope>NUCLEOTIDE SEQUENCE</scope>
    <source>
        <strain evidence="15">GKL-01</strain>
    </source>
</reference>
<evidence type="ECO:0000256" key="2">
    <source>
        <dbReference type="ARBA" id="ARBA00012438"/>
    </source>
</evidence>
<dbReference type="SMART" id="SM00448">
    <property type="entry name" value="REC"/>
    <property type="match status" value="2"/>
</dbReference>
<feature type="modified residue" description="4-aspartylphosphate" evidence="11">
    <location>
        <position position="564"/>
    </location>
</feature>
<feature type="domain" description="Response regulatory" evidence="14">
    <location>
        <begin position="376"/>
        <end position="492"/>
    </location>
</feature>
<keyword evidence="8" id="KW-0902">Two-component regulatory system</keyword>
<dbReference type="PROSITE" id="PS50110">
    <property type="entry name" value="RESPONSE_REGULATORY"/>
    <property type="match status" value="2"/>
</dbReference>
<dbReference type="CDD" id="cd00156">
    <property type="entry name" value="REC"/>
    <property type="match status" value="1"/>
</dbReference>
<dbReference type="CDD" id="cd16922">
    <property type="entry name" value="HATPase_EvgS-ArcB-TorS-like"/>
    <property type="match status" value="1"/>
</dbReference>
<sequence>MPLRNNIKILNVVDSVLAITLLIALILWALNVSDRVSNNTSEVAQMLQHHSIMPHAPLEQLRLQQSVQQLQDIQKDIRFIQNQVIFFVSSILLLLITSRLYLTRHFQQLTHTAQAAQQTAEEMLRTKERFLTTMSHEIRTPMNGVIGITRLLMNTPLNRKQTEFVESLAVSGDHLLTVINDVLDFSKIEAGKLHLKAEPVEIRACIENVLNLLSSKALEKDLELAYSVDSAVPLYIEGDLGRIRQILTNLIGNAIKFTDSGEVMVFVAVKQRANHGYGLEFKVSDTGPGIPKDQIHSIFDQFQRLDNAVSNKHEGTGLGLAISKRLIELMQGKIWVESTVNVGSNFYFSLHTQAAVMPDEGKLCLQTSIPALTQRRILLIENNSANFQTLHYCCTYWGMQADITRSSSEALAWLSAGKHYDVAIIDSRLPNNGALEVASYIRRRQTKEQLPLILLAPPNDKLDKNKVRDYYNCYLTKPLTRARLLNSLLNTLDVQDSLLKSEVPGQLLGQVLPLKILLAEDNPINQIVASAILQELGYSADIVPNGQEAVTAACNQRYDLILMDMQMPLMGGLEATKQIKAILPPHKQPIIIAMTANALEGDKQICLDAGMHDYISKPVLPETVKNALQYWFTDRINYNKEAEHESFSQS</sequence>
<dbReference type="AlphaFoldDB" id="A0AA95H8L0"/>
<dbReference type="SMART" id="SM00387">
    <property type="entry name" value="HATPase_c"/>
    <property type="match status" value="1"/>
</dbReference>
<evidence type="ECO:0000256" key="1">
    <source>
        <dbReference type="ARBA" id="ARBA00000085"/>
    </source>
</evidence>
<organism evidence="15">
    <name type="scientific">Candidatus Thiocaldithrix dubininis</name>
    <dbReference type="NCBI Taxonomy" id="3080823"/>
    <lineage>
        <taxon>Bacteria</taxon>
        <taxon>Pseudomonadati</taxon>
        <taxon>Pseudomonadota</taxon>
        <taxon>Gammaproteobacteria</taxon>
        <taxon>Thiotrichales</taxon>
        <taxon>Thiotrichaceae</taxon>
        <taxon>Candidatus Thiocaldithrix</taxon>
    </lineage>
</organism>
<evidence type="ECO:0000256" key="9">
    <source>
        <dbReference type="ARBA" id="ARBA00064003"/>
    </source>
</evidence>
<name>A0AA95H8L0_9GAMM</name>
<dbReference type="CDD" id="cd00082">
    <property type="entry name" value="HisKA"/>
    <property type="match status" value="1"/>
</dbReference>
<dbReference type="InterPro" id="IPR004358">
    <property type="entry name" value="Sig_transdc_His_kin-like_C"/>
</dbReference>
<comment type="catalytic activity">
    <reaction evidence="1">
        <text>ATP + protein L-histidine = ADP + protein N-phospho-L-histidine.</text>
        <dbReference type="EC" id="2.7.13.3"/>
    </reaction>
</comment>
<dbReference type="SUPFAM" id="SSF55874">
    <property type="entry name" value="ATPase domain of HSP90 chaperone/DNA topoisomerase II/histidine kinase"/>
    <property type="match status" value="1"/>
</dbReference>
<dbReference type="Pfam" id="PF00072">
    <property type="entry name" value="Response_reg"/>
    <property type="match status" value="2"/>
</dbReference>
<evidence type="ECO:0000256" key="10">
    <source>
        <dbReference type="ARBA" id="ARBA00068150"/>
    </source>
</evidence>
<dbReference type="SMART" id="SM00388">
    <property type="entry name" value="HisKA"/>
    <property type="match status" value="1"/>
</dbReference>
<dbReference type="EMBL" id="CP124755">
    <property type="protein sequence ID" value="WGZ90289.1"/>
    <property type="molecule type" value="Genomic_DNA"/>
</dbReference>
<dbReference type="Gene3D" id="1.10.287.130">
    <property type="match status" value="1"/>
</dbReference>
<keyword evidence="7" id="KW-0067">ATP-binding</keyword>
<accession>A0AA95H8L0</accession>
<keyword evidence="12" id="KW-0812">Transmembrane</keyword>
<keyword evidence="6" id="KW-0418">Kinase</keyword>
<dbReference type="Pfam" id="PF02518">
    <property type="entry name" value="HATPase_c"/>
    <property type="match status" value="1"/>
</dbReference>
<evidence type="ECO:0000313" key="15">
    <source>
        <dbReference type="EMBL" id="WGZ90289.1"/>
    </source>
</evidence>
<dbReference type="InterPro" id="IPR011006">
    <property type="entry name" value="CheY-like_superfamily"/>
</dbReference>
<dbReference type="KEGG" id="tdu:QJT80_12430"/>
<dbReference type="CDD" id="cd17546">
    <property type="entry name" value="REC_hyHK_CKI1_RcsC-like"/>
    <property type="match status" value="1"/>
</dbReference>
<dbReference type="GO" id="GO:0000155">
    <property type="term" value="F:phosphorelay sensor kinase activity"/>
    <property type="evidence" value="ECO:0007669"/>
    <property type="project" value="InterPro"/>
</dbReference>
<dbReference type="GO" id="GO:0005524">
    <property type="term" value="F:ATP binding"/>
    <property type="evidence" value="ECO:0007669"/>
    <property type="project" value="UniProtKB-KW"/>
</dbReference>
<keyword evidence="12" id="KW-1133">Transmembrane helix</keyword>
<dbReference type="PROSITE" id="PS50109">
    <property type="entry name" value="HIS_KIN"/>
    <property type="match status" value="1"/>
</dbReference>
<reference evidence="15" key="2">
    <citation type="submission" date="2023-04" db="EMBL/GenBank/DDBJ databases">
        <authorList>
            <person name="Beletskiy A.V."/>
            <person name="Mardanov A.V."/>
            <person name="Ravin N.V."/>
        </authorList>
    </citation>
    <scope>NUCLEOTIDE SEQUENCE</scope>
    <source>
        <strain evidence="15">GKL-01</strain>
    </source>
</reference>
<dbReference type="FunFam" id="1.10.287.130:FF:000002">
    <property type="entry name" value="Two-component osmosensing histidine kinase"/>
    <property type="match status" value="1"/>
</dbReference>
<dbReference type="Gene3D" id="3.30.565.10">
    <property type="entry name" value="Histidine kinase-like ATPase, C-terminal domain"/>
    <property type="match status" value="1"/>
</dbReference>
<feature type="transmembrane region" description="Helical" evidence="12">
    <location>
        <begin position="12"/>
        <end position="30"/>
    </location>
</feature>
<dbReference type="InterPro" id="IPR003661">
    <property type="entry name" value="HisK_dim/P_dom"/>
</dbReference>
<dbReference type="Pfam" id="PF00512">
    <property type="entry name" value="HisKA"/>
    <property type="match status" value="1"/>
</dbReference>
<dbReference type="FunFam" id="3.30.565.10:FF:000010">
    <property type="entry name" value="Sensor histidine kinase RcsC"/>
    <property type="match status" value="1"/>
</dbReference>
<evidence type="ECO:0000256" key="12">
    <source>
        <dbReference type="SAM" id="Phobius"/>
    </source>
</evidence>
<dbReference type="InterPro" id="IPR036097">
    <property type="entry name" value="HisK_dim/P_sf"/>
</dbReference>
<evidence type="ECO:0000256" key="5">
    <source>
        <dbReference type="ARBA" id="ARBA00022741"/>
    </source>
</evidence>
<dbReference type="SUPFAM" id="SSF47384">
    <property type="entry name" value="Homodimeric domain of signal transducing histidine kinase"/>
    <property type="match status" value="1"/>
</dbReference>
<evidence type="ECO:0000256" key="3">
    <source>
        <dbReference type="ARBA" id="ARBA00022553"/>
    </source>
</evidence>
<keyword evidence="3 11" id="KW-0597">Phosphoprotein</keyword>
<evidence type="ECO:0000256" key="7">
    <source>
        <dbReference type="ARBA" id="ARBA00022840"/>
    </source>
</evidence>
<evidence type="ECO:0000259" key="14">
    <source>
        <dbReference type="PROSITE" id="PS50110"/>
    </source>
</evidence>
<evidence type="ECO:0000259" key="13">
    <source>
        <dbReference type="PROSITE" id="PS50109"/>
    </source>
</evidence>
<dbReference type="Proteomes" id="UP001300672">
    <property type="component" value="Chromosome"/>
</dbReference>
<feature type="domain" description="Response regulatory" evidence="14">
    <location>
        <begin position="515"/>
        <end position="632"/>
    </location>
</feature>
<dbReference type="InterPro" id="IPR005467">
    <property type="entry name" value="His_kinase_dom"/>
</dbReference>
<dbReference type="InterPro" id="IPR036890">
    <property type="entry name" value="HATPase_C_sf"/>
</dbReference>
<dbReference type="PANTHER" id="PTHR45339">
    <property type="entry name" value="HYBRID SIGNAL TRANSDUCTION HISTIDINE KINASE J"/>
    <property type="match status" value="1"/>
</dbReference>